<name>A0A7Y3W476_9PROT</name>
<protein>
    <submittedName>
        <fullName evidence="2">DUF4402 domain-containing protein</fullName>
    </submittedName>
</protein>
<proteinExistence type="predicted"/>
<dbReference type="AlphaFoldDB" id="A0A7Y3W476"/>
<feature type="signal peptide" evidence="1">
    <location>
        <begin position="1"/>
        <end position="30"/>
    </location>
</feature>
<keyword evidence="1" id="KW-0732">Signal</keyword>
<evidence type="ECO:0000313" key="3">
    <source>
        <dbReference type="Proteomes" id="UP000536835"/>
    </source>
</evidence>
<accession>A0A7Y3W476</accession>
<dbReference type="Pfam" id="PF14352">
    <property type="entry name" value="DUF4402"/>
    <property type="match status" value="1"/>
</dbReference>
<evidence type="ECO:0000256" key="1">
    <source>
        <dbReference type="SAM" id="SignalP"/>
    </source>
</evidence>
<dbReference type="EMBL" id="JABFCX010000002">
    <property type="protein sequence ID" value="NNU15485.1"/>
    <property type="molecule type" value="Genomic_DNA"/>
</dbReference>
<evidence type="ECO:0000313" key="2">
    <source>
        <dbReference type="EMBL" id="NNU15485.1"/>
    </source>
</evidence>
<comment type="caution">
    <text evidence="2">The sequence shown here is derived from an EMBL/GenBank/DDBJ whole genome shotgun (WGS) entry which is preliminary data.</text>
</comment>
<gene>
    <name evidence="2" type="ORF">HK107_04010</name>
</gene>
<dbReference type="InterPro" id="IPR025514">
    <property type="entry name" value="DUF4402"/>
</dbReference>
<dbReference type="Proteomes" id="UP000536835">
    <property type="component" value="Unassembled WGS sequence"/>
</dbReference>
<organism evidence="2 3">
    <name type="scientific">Parvularcula mediterranea</name>
    <dbReference type="NCBI Taxonomy" id="2732508"/>
    <lineage>
        <taxon>Bacteria</taxon>
        <taxon>Pseudomonadati</taxon>
        <taxon>Pseudomonadota</taxon>
        <taxon>Alphaproteobacteria</taxon>
        <taxon>Parvularculales</taxon>
        <taxon>Parvularculaceae</taxon>
        <taxon>Parvularcula</taxon>
    </lineage>
</organism>
<sequence length="162" mass="17018">MAWIRWVRQSVHASCFALATLFATASIAHAQVPLIVVSVTELDFGKLMGSASGGTVNLTDGGVRTTSGGVTGVDLDYFAVEIEIMGTPNAKYVFDEPRKVPLAHPTGGASIEIRAVDCNPNKRGTLDTTGRATIRCGGALVVPASPLAGLYASTVFIDFDYK</sequence>
<feature type="chain" id="PRO_5031566700" evidence="1">
    <location>
        <begin position="31"/>
        <end position="162"/>
    </location>
</feature>
<keyword evidence="3" id="KW-1185">Reference proteome</keyword>
<reference evidence="2 3" key="1">
    <citation type="submission" date="2020-05" db="EMBL/GenBank/DDBJ databases">
        <title>Parvularcula mediterraneae sp. nov., isolated from polypropylene straw from shallow seawater of the seashore of Laganas in Zakynthos island, Greece.</title>
        <authorList>
            <person name="Szabo I."/>
            <person name="Al-Omari J."/>
            <person name="Rado J."/>
            <person name="Szerdahelyi G.S."/>
        </authorList>
    </citation>
    <scope>NUCLEOTIDE SEQUENCE [LARGE SCALE GENOMIC DNA]</scope>
    <source>
        <strain evidence="2 3">ZS-1/3</strain>
    </source>
</reference>